<dbReference type="RefSeq" id="WP_345460781.1">
    <property type="nucleotide sequence ID" value="NZ_BAABKG010000004.1"/>
</dbReference>
<protein>
    <recommendedName>
        <fullName evidence="5">LppX_LprAFG lipoprotein</fullName>
    </recommendedName>
</protein>
<feature type="chain" id="PRO_5046419912" description="LppX_LprAFG lipoprotein" evidence="2">
    <location>
        <begin position="22"/>
        <end position="288"/>
    </location>
</feature>
<evidence type="ECO:0000313" key="4">
    <source>
        <dbReference type="Proteomes" id="UP001500221"/>
    </source>
</evidence>
<proteinExistence type="predicted"/>
<feature type="signal peptide" evidence="2">
    <location>
        <begin position="1"/>
        <end position="21"/>
    </location>
</feature>
<evidence type="ECO:0000256" key="2">
    <source>
        <dbReference type="SAM" id="SignalP"/>
    </source>
</evidence>
<evidence type="ECO:0008006" key="5">
    <source>
        <dbReference type="Google" id="ProtNLM"/>
    </source>
</evidence>
<feature type="compositionally biased region" description="Polar residues" evidence="1">
    <location>
        <begin position="268"/>
        <end position="288"/>
    </location>
</feature>
<evidence type="ECO:0000313" key="3">
    <source>
        <dbReference type="EMBL" id="GAA5152246.1"/>
    </source>
</evidence>
<sequence>MRRLAPALTAVALFSLLAACGDDVPEAGEDPTVEVEEAGADDGRISFELDLEEGYQERTVITTQQTLDAAGQTIDVPPIEITQLSEVTGVDGDEITVEQTFEEVRALEGGDETTRAALESTLAQLRGTSGTLTFDRSGQVVDTDFELPDGVDPAIEQTFDQVLEQASSIGAVFPDEELGEGATWTLRSTLELNGIEVEQTATYTLESLQGEDYEVSVEIEQDYQEGDVAGGSIKGGTGTTTGTITGTAGTLLPTSAELDGDTEVQAEQGGSEQTVSTQTSITIESEVL</sequence>
<organism evidence="3 4">
    <name type="scientific">Nocardioides marinquilinus</name>
    <dbReference type="NCBI Taxonomy" id="1210400"/>
    <lineage>
        <taxon>Bacteria</taxon>
        <taxon>Bacillati</taxon>
        <taxon>Actinomycetota</taxon>
        <taxon>Actinomycetes</taxon>
        <taxon>Propionibacteriales</taxon>
        <taxon>Nocardioidaceae</taxon>
        <taxon>Nocardioides</taxon>
    </lineage>
</organism>
<accession>A0ABP9Q0S8</accession>
<feature type="compositionally biased region" description="Low complexity" evidence="1">
    <location>
        <begin position="240"/>
        <end position="250"/>
    </location>
</feature>
<feature type="compositionally biased region" description="Gly residues" evidence="1">
    <location>
        <begin position="228"/>
        <end position="239"/>
    </location>
</feature>
<name>A0ABP9Q0S8_9ACTN</name>
<evidence type="ECO:0000256" key="1">
    <source>
        <dbReference type="SAM" id="MobiDB-lite"/>
    </source>
</evidence>
<dbReference type="PROSITE" id="PS51257">
    <property type="entry name" value="PROKAR_LIPOPROTEIN"/>
    <property type="match status" value="1"/>
</dbReference>
<dbReference type="EMBL" id="BAABKG010000004">
    <property type="protein sequence ID" value="GAA5152246.1"/>
    <property type="molecule type" value="Genomic_DNA"/>
</dbReference>
<comment type="caution">
    <text evidence="3">The sequence shown here is derived from an EMBL/GenBank/DDBJ whole genome shotgun (WGS) entry which is preliminary data.</text>
</comment>
<dbReference type="Proteomes" id="UP001500221">
    <property type="component" value="Unassembled WGS sequence"/>
</dbReference>
<keyword evidence="2" id="KW-0732">Signal</keyword>
<feature type="region of interest" description="Disordered" evidence="1">
    <location>
        <begin position="226"/>
        <end position="288"/>
    </location>
</feature>
<keyword evidence="4" id="KW-1185">Reference proteome</keyword>
<gene>
    <name evidence="3" type="ORF">GCM10023340_32250</name>
</gene>
<reference evidence="4" key="1">
    <citation type="journal article" date="2019" name="Int. J. Syst. Evol. Microbiol.">
        <title>The Global Catalogue of Microorganisms (GCM) 10K type strain sequencing project: providing services to taxonomists for standard genome sequencing and annotation.</title>
        <authorList>
            <consortium name="The Broad Institute Genomics Platform"/>
            <consortium name="The Broad Institute Genome Sequencing Center for Infectious Disease"/>
            <person name="Wu L."/>
            <person name="Ma J."/>
        </authorList>
    </citation>
    <scope>NUCLEOTIDE SEQUENCE [LARGE SCALE GENOMIC DNA]</scope>
    <source>
        <strain evidence="4">JCM 18459</strain>
    </source>
</reference>